<keyword evidence="2" id="KW-1185">Reference proteome</keyword>
<dbReference type="SUPFAM" id="SSF55781">
    <property type="entry name" value="GAF domain-like"/>
    <property type="match status" value="1"/>
</dbReference>
<dbReference type="Gene3D" id="3.30.450.40">
    <property type="match status" value="1"/>
</dbReference>
<dbReference type="InterPro" id="IPR029016">
    <property type="entry name" value="GAF-like_dom_sf"/>
</dbReference>
<evidence type="ECO:0000313" key="2">
    <source>
        <dbReference type="Proteomes" id="UP000198825"/>
    </source>
</evidence>
<evidence type="ECO:0000313" key="1">
    <source>
        <dbReference type="EMBL" id="SDV02115.1"/>
    </source>
</evidence>
<dbReference type="OrthoDB" id="7466251at2"/>
<dbReference type="AlphaFoldDB" id="A0A1H2NAJ0"/>
<organism evidence="1 2">
    <name type="scientific">Microlunatus sagamiharensis</name>
    <dbReference type="NCBI Taxonomy" id="546874"/>
    <lineage>
        <taxon>Bacteria</taxon>
        <taxon>Bacillati</taxon>
        <taxon>Actinomycetota</taxon>
        <taxon>Actinomycetes</taxon>
        <taxon>Propionibacteriales</taxon>
        <taxon>Propionibacteriaceae</taxon>
        <taxon>Microlunatus</taxon>
    </lineage>
</organism>
<reference evidence="2" key="1">
    <citation type="submission" date="2016-10" db="EMBL/GenBank/DDBJ databases">
        <authorList>
            <person name="Varghese N."/>
            <person name="Submissions S."/>
        </authorList>
    </citation>
    <scope>NUCLEOTIDE SEQUENCE [LARGE SCALE GENOMIC DNA]</scope>
    <source>
        <strain evidence="2">DSM 21743</strain>
    </source>
</reference>
<sequence>MELRSRFVAELRTLSGGRYHDLSPDRVSDAVRRVLGLPGAGIVMLHRLVRLPVGSSGEHVPLAEQLQVTLGEGPCLSSAAHGRAMASSRDALVLGWPVYGRALIAHTPFRSTLSFPLARSGVVFGALGGYSTDPEPPLEWPLEVIESEVMELVGGLLLAGLPEPGDALGSGDGRVLQERHAVYVALGMVMQAGDLEELDALAVLRA</sequence>
<evidence type="ECO:0008006" key="3">
    <source>
        <dbReference type="Google" id="ProtNLM"/>
    </source>
</evidence>
<name>A0A1H2NAJ0_9ACTN</name>
<dbReference type="RefSeq" id="WP_091077545.1">
    <property type="nucleotide sequence ID" value="NZ_LT629799.1"/>
</dbReference>
<gene>
    <name evidence="1" type="ORF">SAMN04488544_3586</name>
</gene>
<accession>A0A1H2NAJ0</accession>
<proteinExistence type="predicted"/>
<protein>
    <recommendedName>
        <fullName evidence="3">GAF domain-containing protein</fullName>
    </recommendedName>
</protein>
<dbReference type="STRING" id="546874.SAMN04488544_3586"/>
<dbReference type="Proteomes" id="UP000198825">
    <property type="component" value="Chromosome I"/>
</dbReference>
<dbReference type="EMBL" id="LT629799">
    <property type="protein sequence ID" value="SDV02115.1"/>
    <property type="molecule type" value="Genomic_DNA"/>
</dbReference>